<proteinExistence type="predicted"/>
<sequence>MGAVCLPGGVRAAGAAALLCRCAFCRALRAASAASQMSSLFSQNSRTFQVGGTLALCAGPGSFTAGVSVHAGLCVVLSSLLECKTPGSTRSDCSPASPWDSSWHMAGAPQLLVTWKSRRLAPFTVS</sequence>
<organism evidence="1 2">
    <name type="scientific">Rangifer tarandus platyrhynchus</name>
    <name type="common">Svalbard reindeer</name>
    <dbReference type="NCBI Taxonomy" id="3082113"/>
    <lineage>
        <taxon>Eukaryota</taxon>
        <taxon>Metazoa</taxon>
        <taxon>Chordata</taxon>
        <taxon>Craniata</taxon>
        <taxon>Vertebrata</taxon>
        <taxon>Euteleostomi</taxon>
        <taxon>Mammalia</taxon>
        <taxon>Eutheria</taxon>
        <taxon>Laurasiatheria</taxon>
        <taxon>Artiodactyla</taxon>
        <taxon>Ruminantia</taxon>
        <taxon>Pecora</taxon>
        <taxon>Cervidae</taxon>
        <taxon>Odocoileinae</taxon>
        <taxon>Rangifer</taxon>
    </lineage>
</organism>
<reference evidence="1" key="1">
    <citation type="submission" date="2023-05" db="EMBL/GenBank/DDBJ databases">
        <authorList>
            <consortium name="ELIXIR-Norway"/>
        </authorList>
    </citation>
    <scope>NUCLEOTIDE SEQUENCE</scope>
</reference>
<dbReference type="Proteomes" id="UP001162501">
    <property type="component" value="Chromosome 17"/>
</dbReference>
<evidence type="ECO:0000313" key="2">
    <source>
        <dbReference type="Proteomes" id="UP001162501"/>
    </source>
</evidence>
<gene>
    <name evidence="1" type="ORF">MRATA1EN3_LOCUS9034</name>
</gene>
<protein>
    <submittedName>
        <fullName evidence="1">Uncharacterized protein</fullName>
    </submittedName>
</protein>
<dbReference type="EMBL" id="OX596101">
    <property type="protein sequence ID" value="CAI9697821.1"/>
    <property type="molecule type" value="Genomic_DNA"/>
</dbReference>
<evidence type="ECO:0000313" key="1">
    <source>
        <dbReference type="EMBL" id="CAI9697821.1"/>
    </source>
</evidence>
<name>A0ACB0EC96_RANTA</name>
<accession>A0ACB0EC96</accession>